<dbReference type="AlphaFoldDB" id="A0AAV2Q8D3"/>
<keyword evidence="2" id="KW-0539">Nucleus</keyword>
<evidence type="ECO:0000313" key="6">
    <source>
        <dbReference type="Proteomes" id="UP001497623"/>
    </source>
</evidence>
<organism evidence="5 6">
    <name type="scientific">Meganyctiphanes norvegica</name>
    <name type="common">Northern krill</name>
    <name type="synonym">Thysanopoda norvegica</name>
    <dbReference type="NCBI Taxonomy" id="48144"/>
    <lineage>
        <taxon>Eukaryota</taxon>
        <taxon>Metazoa</taxon>
        <taxon>Ecdysozoa</taxon>
        <taxon>Arthropoda</taxon>
        <taxon>Crustacea</taxon>
        <taxon>Multicrustacea</taxon>
        <taxon>Malacostraca</taxon>
        <taxon>Eumalacostraca</taxon>
        <taxon>Eucarida</taxon>
        <taxon>Euphausiacea</taxon>
        <taxon>Euphausiidae</taxon>
        <taxon>Meganyctiphanes</taxon>
    </lineage>
</organism>
<evidence type="ECO:0000313" key="5">
    <source>
        <dbReference type="EMBL" id="CAL4075626.1"/>
    </source>
</evidence>
<keyword evidence="6" id="KW-1185">Reference proteome</keyword>
<keyword evidence="2" id="KW-0507">mRNA processing</keyword>
<feature type="region of interest" description="Disordered" evidence="3">
    <location>
        <begin position="17"/>
        <end position="37"/>
    </location>
</feature>
<name>A0AAV2Q8D3_MEGNR</name>
<dbReference type="PANTHER" id="PTHR45922:SF1">
    <property type="entry name" value="CLEAVAGE AND POLYADENYLATION SPECIFICITY FACTOR SUBUNIT 2"/>
    <property type="match status" value="1"/>
</dbReference>
<dbReference type="GO" id="GO:0006398">
    <property type="term" value="P:mRNA 3'-end processing by stem-loop binding and cleavage"/>
    <property type="evidence" value="ECO:0007669"/>
    <property type="project" value="InterPro"/>
</dbReference>
<reference evidence="5 6" key="1">
    <citation type="submission" date="2024-05" db="EMBL/GenBank/DDBJ databases">
        <authorList>
            <person name="Wallberg A."/>
        </authorList>
    </citation>
    <scope>NUCLEOTIDE SEQUENCE [LARGE SCALE GENOMIC DNA]</scope>
</reference>
<comment type="similarity">
    <text evidence="1 2">Belongs to the metallo-beta-lactamase superfamily. RNA-metabolizing metallo-beta-lactamase-like family. CPSF2/YSH1 subfamily.</text>
</comment>
<evidence type="ECO:0000259" key="4">
    <source>
        <dbReference type="Pfam" id="PF13299"/>
    </source>
</evidence>
<sequence length="135" mass="14825">GNGIEVAWVEGVVNFPAESMEEGEEEAPETDGGDKQKQIIASKKLGDPDLPMLNITQDIASYHDPVFINDVRLSEFKQVLSRAGINSEFNSGILWCANGTVALRKQDAGSISIEGSLSEEYFQVRKLLYSQYAIV</sequence>
<feature type="domain" description="Cleavage and polyadenylation specificity factor 2 C-terminal" evidence="4">
    <location>
        <begin position="3"/>
        <end position="132"/>
    </location>
</feature>
<comment type="subcellular location">
    <subcellularLocation>
        <location evidence="2">Nucleus</location>
    </subcellularLocation>
</comment>
<dbReference type="Proteomes" id="UP001497623">
    <property type="component" value="Unassembled WGS sequence"/>
</dbReference>
<proteinExistence type="inferred from homology"/>
<comment type="caution">
    <text evidence="5">The sequence shown here is derived from an EMBL/GenBank/DDBJ whole genome shotgun (WGS) entry which is preliminary data.</text>
</comment>
<evidence type="ECO:0000256" key="2">
    <source>
        <dbReference type="RuleBase" id="RU365006"/>
    </source>
</evidence>
<gene>
    <name evidence="5" type="ORF">MNOR_LOCUS9816</name>
</gene>
<feature type="non-terminal residue" evidence="5">
    <location>
        <position position="1"/>
    </location>
</feature>
<dbReference type="GO" id="GO:0005847">
    <property type="term" value="C:mRNA cleavage and polyadenylation specificity factor complex"/>
    <property type="evidence" value="ECO:0007669"/>
    <property type="project" value="InterPro"/>
</dbReference>
<dbReference type="GO" id="GO:0003723">
    <property type="term" value="F:RNA binding"/>
    <property type="evidence" value="ECO:0007669"/>
    <property type="project" value="UniProtKB-KW"/>
</dbReference>
<keyword evidence="2" id="KW-0694">RNA-binding</keyword>
<protein>
    <recommendedName>
        <fullName evidence="2">Cleavage and polyadenylation specificity factor subunit 2</fullName>
    </recommendedName>
    <alternativeName>
        <fullName evidence="2">Cleavage and polyadenylation specificity factor 100 kDa subunit</fullName>
    </alternativeName>
</protein>
<dbReference type="EMBL" id="CAXKWB010004817">
    <property type="protein sequence ID" value="CAL4075626.1"/>
    <property type="molecule type" value="Genomic_DNA"/>
</dbReference>
<dbReference type="Pfam" id="PF13299">
    <property type="entry name" value="CPSF100_C"/>
    <property type="match status" value="1"/>
</dbReference>
<dbReference type="InterPro" id="IPR025069">
    <property type="entry name" value="Cpsf2_C"/>
</dbReference>
<evidence type="ECO:0000256" key="3">
    <source>
        <dbReference type="SAM" id="MobiDB-lite"/>
    </source>
</evidence>
<feature type="compositionally biased region" description="Acidic residues" evidence="3">
    <location>
        <begin position="19"/>
        <end position="31"/>
    </location>
</feature>
<accession>A0AAV2Q8D3</accession>
<evidence type="ECO:0000256" key="1">
    <source>
        <dbReference type="ARBA" id="ARBA00010624"/>
    </source>
</evidence>
<dbReference type="PANTHER" id="PTHR45922">
    <property type="entry name" value="CLEAVAGE AND POLYADENYLATION SPECIFICITY FACTOR SUBUNIT 2"/>
    <property type="match status" value="1"/>
</dbReference>
<dbReference type="InterPro" id="IPR027075">
    <property type="entry name" value="CPSF2"/>
</dbReference>